<evidence type="ECO:0000259" key="9">
    <source>
        <dbReference type="Pfam" id="PF23368"/>
    </source>
</evidence>
<dbReference type="STRING" id="1121869.SAMN03084138_03141"/>
<accession>A0A1I5T8D6</accession>
<keyword evidence="4 6" id="KW-0862">Zinc</keyword>
<dbReference type="GeneID" id="35870315"/>
<sequence length="333" mass="36713">MTEGYAYPPQQSSRMRATLMVLGETRAVLQYEDHRIDCRLEEITCTEKVGNIPIKLRFPDGDLFIPDNESALPAYFLQSQKSGLSWLESSKLAILSCVFIAVLLIGAFFYVGLPSMSKGIVTLLPEEVPVAVGEHVLSQLDERLLKPSELPIEQRTHIQAEFDRLVADLPPMPVPPRLVFRSWERGPNAFALSDGTVILMDSLVAIADSDRQLNAILLHELGHVYYQHVMTSLVQSTLVSVSVAVITGESTGVIDTLTGLGVLFVTAGYSRENEEESDAFSATHLMAKYGDTTALAEMFEKLSAAHGAEMSMEWLSSHPDTNTRIEAAKQFNP</sequence>
<evidence type="ECO:0000256" key="6">
    <source>
        <dbReference type="RuleBase" id="RU003983"/>
    </source>
</evidence>
<keyword evidence="2" id="KW-0479">Metal-binding</keyword>
<dbReference type="Proteomes" id="UP000182692">
    <property type="component" value="Unassembled WGS sequence"/>
</dbReference>
<dbReference type="EMBL" id="FOWR01000024">
    <property type="protein sequence ID" value="SFP79305.1"/>
    <property type="molecule type" value="Genomic_DNA"/>
</dbReference>
<dbReference type="GO" id="GO:0046872">
    <property type="term" value="F:metal ion binding"/>
    <property type="evidence" value="ECO:0007669"/>
    <property type="project" value="UniProtKB-KW"/>
</dbReference>
<keyword evidence="7" id="KW-1133">Transmembrane helix</keyword>
<keyword evidence="1 6" id="KW-0645">Protease</keyword>
<evidence type="ECO:0000259" key="8">
    <source>
        <dbReference type="Pfam" id="PF01435"/>
    </source>
</evidence>
<dbReference type="InterPro" id="IPR051156">
    <property type="entry name" value="Mito/Outer_Membr_Metalloprot"/>
</dbReference>
<feature type="transmembrane region" description="Helical" evidence="7">
    <location>
        <begin position="92"/>
        <end position="113"/>
    </location>
</feature>
<dbReference type="Pfam" id="PF01435">
    <property type="entry name" value="Peptidase_M48"/>
    <property type="match status" value="1"/>
</dbReference>
<dbReference type="PANTHER" id="PTHR22726">
    <property type="entry name" value="METALLOENDOPEPTIDASE OMA1"/>
    <property type="match status" value="1"/>
</dbReference>
<dbReference type="AlphaFoldDB" id="A0A1I5T8D6"/>
<dbReference type="PANTHER" id="PTHR22726:SF1">
    <property type="entry name" value="METALLOENDOPEPTIDASE OMA1, MITOCHONDRIAL"/>
    <property type="match status" value="1"/>
</dbReference>
<name>A0A1I5T8D6_9GAMM</name>
<keyword evidence="3 6" id="KW-0378">Hydrolase</keyword>
<evidence type="ECO:0000256" key="3">
    <source>
        <dbReference type="ARBA" id="ARBA00022801"/>
    </source>
</evidence>
<protein>
    <submittedName>
        <fullName evidence="10">Peptidase family M48</fullName>
    </submittedName>
</protein>
<dbReference type="InterPro" id="IPR055518">
    <property type="entry name" value="DUF7092"/>
</dbReference>
<feature type="domain" description="Peptidase M48" evidence="8">
    <location>
        <begin position="157"/>
        <end position="330"/>
    </location>
</feature>
<evidence type="ECO:0000313" key="10">
    <source>
        <dbReference type="EMBL" id="SFP79305.1"/>
    </source>
</evidence>
<evidence type="ECO:0000313" key="11">
    <source>
        <dbReference type="Proteomes" id="UP000182692"/>
    </source>
</evidence>
<dbReference type="CDD" id="cd07332">
    <property type="entry name" value="M48C_Oma1_like"/>
    <property type="match status" value="1"/>
</dbReference>
<evidence type="ECO:0000256" key="5">
    <source>
        <dbReference type="ARBA" id="ARBA00023049"/>
    </source>
</evidence>
<evidence type="ECO:0000256" key="4">
    <source>
        <dbReference type="ARBA" id="ARBA00022833"/>
    </source>
</evidence>
<dbReference type="Gene3D" id="3.30.2010.10">
    <property type="entry name" value="Metalloproteases ('zincins'), catalytic domain"/>
    <property type="match status" value="1"/>
</dbReference>
<proteinExistence type="inferred from homology"/>
<reference evidence="10 11" key="1">
    <citation type="submission" date="2016-10" db="EMBL/GenBank/DDBJ databases">
        <authorList>
            <person name="de Groot N.N."/>
        </authorList>
    </citation>
    <scope>NUCLEOTIDE SEQUENCE [LARGE SCALE GENOMIC DNA]</scope>
    <source>
        <strain evidence="10 11">DSM 15893</strain>
    </source>
</reference>
<keyword evidence="7" id="KW-0812">Transmembrane</keyword>
<evidence type="ECO:0000256" key="2">
    <source>
        <dbReference type="ARBA" id="ARBA00022723"/>
    </source>
</evidence>
<dbReference type="GO" id="GO:0016020">
    <property type="term" value="C:membrane"/>
    <property type="evidence" value="ECO:0007669"/>
    <property type="project" value="TreeGrafter"/>
</dbReference>
<dbReference type="InterPro" id="IPR001915">
    <property type="entry name" value="Peptidase_M48"/>
</dbReference>
<keyword evidence="7" id="KW-0472">Membrane</keyword>
<evidence type="ECO:0000256" key="1">
    <source>
        <dbReference type="ARBA" id="ARBA00022670"/>
    </source>
</evidence>
<gene>
    <name evidence="10" type="ORF">SAMN03084138_03141</name>
</gene>
<keyword evidence="5 6" id="KW-0482">Metalloprotease</keyword>
<evidence type="ECO:0000256" key="7">
    <source>
        <dbReference type="SAM" id="Phobius"/>
    </source>
</evidence>
<dbReference type="GO" id="GO:0004222">
    <property type="term" value="F:metalloendopeptidase activity"/>
    <property type="evidence" value="ECO:0007669"/>
    <property type="project" value="InterPro"/>
</dbReference>
<dbReference type="GO" id="GO:0051603">
    <property type="term" value="P:proteolysis involved in protein catabolic process"/>
    <property type="evidence" value="ECO:0007669"/>
    <property type="project" value="TreeGrafter"/>
</dbReference>
<feature type="domain" description="DUF7092" evidence="9">
    <location>
        <begin position="1"/>
        <end position="74"/>
    </location>
</feature>
<dbReference type="Pfam" id="PF23368">
    <property type="entry name" value="DUF7092"/>
    <property type="match status" value="1"/>
</dbReference>
<comment type="cofactor">
    <cofactor evidence="6">
        <name>Zn(2+)</name>
        <dbReference type="ChEBI" id="CHEBI:29105"/>
    </cofactor>
    <text evidence="6">Binds 1 zinc ion per subunit.</text>
</comment>
<organism evidence="10 11">
    <name type="scientific">Enterovibrio norvegicus DSM 15893</name>
    <dbReference type="NCBI Taxonomy" id="1121869"/>
    <lineage>
        <taxon>Bacteria</taxon>
        <taxon>Pseudomonadati</taxon>
        <taxon>Pseudomonadota</taxon>
        <taxon>Gammaproteobacteria</taxon>
        <taxon>Vibrionales</taxon>
        <taxon>Vibrionaceae</taxon>
        <taxon>Enterovibrio</taxon>
    </lineage>
</organism>
<dbReference type="RefSeq" id="WP_244276028.1">
    <property type="nucleotide sequence ID" value="NZ_FOWR01000024.1"/>
</dbReference>
<comment type="similarity">
    <text evidence="6">Belongs to the peptidase M48 family.</text>
</comment>